<keyword evidence="2" id="KW-0812">Transmembrane</keyword>
<evidence type="ECO:0008006" key="4">
    <source>
        <dbReference type="Google" id="ProtNLM"/>
    </source>
</evidence>
<protein>
    <recommendedName>
        <fullName evidence="4">VCBS repeat-containing protein</fullName>
    </recommendedName>
</protein>
<dbReference type="Pfam" id="PF13517">
    <property type="entry name" value="FG-GAP_3"/>
    <property type="match status" value="2"/>
</dbReference>
<gene>
    <name evidence="3" type="ORF">METZ01_LOCUS244388</name>
</gene>
<dbReference type="InterPro" id="IPR028994">
    <property type="entry name" value="Integrin_alpha_N"/>
</dbReference>
<dbReference type="EMBL" id="UINC01063665">
    <property type="protein sequence ID" value="SVB91534.1"/>
    <property type="molecule type" value="Genomic_DNA"/>
</dbReference>
<dbReference type="PANTHER" id="PTHR44103">
    <property type="entry name" value="PROPROTEIN CONVERTASE P"/>
    <property type="match status" value="1"/>
</dbReference>
<accession>A0A382HVW4</accession>
<keyword evidence="2" id="KW-1133">Transmembrane helix</keyword>
<feature type="non-terminal residue" evidence="3">
    <location>
        <position position="317"/>
    </location>
</feature>
<dbReference type="AlphaFoldDB" id="A0A382HVW4"/>
<dbReference type="PANTHER" id="PTHR44103:SF1">
    <property type="entry name" value="PROPROTEIN CONVERTASE P"/>
    <property type="match status" value="1"/>
</dbReference>
<keyword evidence="2" id="KW-0472">Membrane</keyword>
<organism evidence="3">
    <name type="scientific">marine metagenome</name>
    <dbReference type="NCBI Taxonomy" id="408172"/>
    <lineage>
        <taxon>unclassified sequences</taxon>
        <taxon>metagenomes</taxon>
        <taxon>ecological metagenomes</taxon>
    </lineage>
</organism>
<feature type="transmembrane region" description="Helical" evidence="2">
    <location>
        <begin position="12"/>
        <end position="32"/>
    </location>
</feature>
<dbReference type="SUPFAM" id="SSF69318">
    <property type="entry name" value="Integrin alpha N-terminal domain"/>
    <property type="match status" value="1"/>
</dbReference>
<name>A0A382HVW4_9ZZZZ</name>
<sequence>MIMKIFNYIRVGLIIGLIAGVTLLAVEVYFVVTNSNRPDFFPEGEPQDMTSGLFSAYVHEDNPDHEKMKAKGGVLCDFDLDGDLDLYFGYVNSYYFENKGSVFKDKTMEYDIDDSGCRGIVVGDMDNNGYPDILKWRFMSESQPDHDCSEYDYETVCTDDTNCYWEENNCWNGGDAEMMPHNILMNDGNNTFITHNFLPQNELIFLHSLGLMDADLDGDLDLLAIQEEDDDQFMLYLNNGMNDEGHPEFSQVYTFYRTYGGYSASRILAIADYDNDGDQDVYVGRKYGYNWFFENQTLTGTPGDVTYHSNPEPFFIE</sequence>
<reference evidence="3" key="1">
    <citation type="submission" date="2018-05" db="EMBL/GenBank/DDBJ databases">
        <authorList>
            <person name="Lanie J.A."/>
            <person name="Ng W.-L."/>
            <person name="Kazmierczak K.M."/>
            <person name="Andrzejewski T.M."/>
            <person name="Davidsen T.M."/>
            <person name="Wayne K.J."/>
            <person name="Tettelin H."/>
            <person name="Glass J.I."/>
            <person name="Rusch D."/>
            <person name="Podicherti R."/>
            <person name="Tsui H.-C.T."/>
            <person name="Winkler M.E."/>
        </authorList>
    </citation>
    <scope>NUCLEOTIDE SEQUENCE</scope>
</reference>
<evidence type="ECO:0000313" key="3">
    <source>
        <dbReference type="EMBL" id="SVB91534.1"/>
    </source>
</evidence>
<evidence type="ECO:0000256" key="1">
    <source>
        <dbReference type="ARBA" id="ARBA00022729"/>
    </source>
</evidence>
<evidence type="ECO:0000256" key="2">
    <source>
        <dbReference type="SAM" id="Phobius"/>
    </source>
</evidence>
<proteinExistence type="predicted"/>
<keyword evidence="1" id="KW-0732">Signal</keyword>
<dbReference type="InterPro" id="IPR013517">
    <property type="entry name" value="FG-GAP"/>
</dbReference>